<feature type="short sequence motif" description="GXSXG" evidence="5">
    <location>
        <begin position="289"/>
        <end position="293"/>
    </location>
</feature>
<proteinExistence type="inferred from homology"/>
<evidence type="ECO:0000313" key="10">
    <source>
        <dbReference type="EMBL" id="CAI4009113.1"/>
    </source>
</evidence>
<dbReference type="EMBL" id="CAMXCT020004446">
    <property type="protein sequence ID" value="CAL1162488.1"/>
    <property type="molecule type" value="Genomic_DNA"/>
</dbReference>
<evidence type="ECO:0000256" key="3">
    <source>
        <dbReference type="ARBA" id="ARBA00022963"/>
    </source>
</evidence>
<dbReference type="PROSITE" id="PS51635">
    <property type="entry name" value="PNPLA"/>
    <property type="match status" value="1"/>
</dbReference>
<dbReference type="EMBL" id="CAMXCT010004446">
    <property type="protein sequence ID" value="CAI4009113.1"/>
    <property type="molecule type" value="Genomic_DNA"/>
</dbReference>
<dbReference type="InterPro" id="IPR002641">
    <property type="entry name" value="PNPLA_dom"/>
</dbReference>
<reference evidence="10" key="1">
    <citation type="submission" date="2022-10" db="EMBL/GenBank/DDBJ databases">
        <authorList>
            <person name="Chen Y."/>
            <person name="Dougan E. K."/>
            <person name="Chan C."/>
            <person name="Rhodes N."/>
            <person name="Thang M."/>
        </authorList>
    </citation>
    <scope>NUCLEOTIDE SEQUENCE</scope>
</reference>
<keyword evidence="12" id="KW-1185">Reference proteome</keyword>
<keyword evidence="6" id="KW-0175">Coiled coil</keyword>
<evidence type="ECO:0000259" key="9">
    <source>
        <dbReference type="PROSITE" id="PS51635"/>
    </source>
</evidence>
<comment type="similarity">
    <text evidence="1">Belongs to the PLPL family.</text>
</comment>
<keyword evidence="8" id="KW-0812">Transmembrane</keyword>
<evidence type="ECO:0000256" key="2">
    <source>
        <dbReference type="ARBA" id="ARBA00022801"/>
    </source>
</evidence>
<organism evidence="10">
    <name type="scientific">Cladocopium goreaui</name>
    <dbReference type="NCBI Taxonomy" id="2562237"/>
    <lineage>
        <taxon>Eukaryota</taxon>
        <taxon>Sar</taxon>
        <taxon>Alveolata</taxon>
        <taxon>Dinophyceae</taxon>
        <taxon>Suessiales</taxon>
        <taxon>Symbiodiniaceae</taxon>
        <taxon>Cladocopium</taxon>
    </lineage>
</organism>
<evidence type="ECO:0000256" key="1">
    <source>
        <dbReference type="ARBA" id="ARBA00006104"/>
    </source>
</evidence>
<dbReference type="GO" id="GO:0004806">
    <property type="term" value="F:triacylglycerol lipase activity"/>
    <property type="evidence" value="ECO:0007669"/>
    <property type="project" value="InterPro"/>
</dbReference>
<evidence type="ECO:0000313" key="11">
    <source>
        <dbReference type="EMBL" id="CAL4796425.1"/>
    </source>
</evidence>
<evidence type="ECO:0000256" key="6">
    <source>
        <dbReference type="SAM" id="Coils"/>
    </source>
</evidence>
<feature type="domain" description="PNPLA" evidence="9">
    <location>
        <begin position="258"/>
        <end position="467"/>
    </location>
</feature>
<keyword evidence="3 5" id="KW-0442">Lipid degradation</keyword>
<feature type="active site" description="Nucleophile" evidence="5">
    <location>
        <position position="291"/>
    </location>
</feature>
<keyword evidence="8" id="KW-1133">Transmembrane helix</keyword>
<dbReference type="Proteomes" id="UP001152797">
    <property type="component" value="Unassembled WGS sequence"/>
</dbReference>
<reference evidence="11 12" key="2">
    <citation type="submission" date="2024-05" db="EMBL/GenBank/DDBJ databases">
        <authorList>
            <person name="Chen Y."/>
            <person name="Shah S."/>
            <person name="Dougan E. K."/>
            <person name="Thang M."/>
            <person name="Chan C."/>
        </authorList>
    </citation>
    <scope>NUCLEOTIDE SEQUENCE [LARGE SCALE GENOMIC DNA]</scope>
</reference>
<dbReference type="GO" id="GO:0016042">
    <property type="term" value="P:lipid catabolic process"/>
    <property type="evidence" value="ECO:0007669"/>
    <property type="project" value="UniProtKB-UniRule"/>
</dbReference>
<dbReference type="SUPFAM" id="SSF52151">
    <property type="entry name" value="FabD/lysophospholipase-like"/>
    <property type="match status" value="1"/>
</dbReference>
<protein>
    <submittedName>
        <fullName evidence="11">Triacylglycerol lipase ptl2</fullName>
    </submittedName>
</protein>
<dbReference type="InterPro" id="IPR016035">
    <property type="entry name" value="Acyl_Trfase/lysoPLipase"/>
</dbReference>
<feature type="coiled-coil region" evidence="6">
    <location>
        <begin position="210"/>
        <end position="237"/>
    </location>
</feature>
<dbReference type="EMBL" id="CAMXCT030004446">
    <property type="protein sequence ID" value="CAL4796425.1"/>
    <property type="molecule type" value="Genomic_DNA"/>
</dbReference>
<dbReference type="PANTHER" id="PTHR14226:SF66">
    <property type="entry name" value="TRIACYLGLYCEROL LIPASE PTL2"/>
    <property type="match status" value="1"/>
</dbReference>
<gene>
    <name evidence="10" type="ORF">C1SCF055_LOCUS34487</name>
</gene>
<dbReference type="InterPro" id="IPR050301">
    <property type="entry name" value="NTE"/>
</dbReference>
<evidence type="ECO:0000256" key="8">
    <source>
        <dbReference type="SAM" id="Phobius"/>
    </source>
</evidence>
<evidence type="ECO:0000313" key="12">
    <source>
        <dbReference type="Proteomes" id="UP001152797"/>
    </source>
</evidence>
<feature type="active site" description="Proton acceptor" evidence="5">
    <location>
        <position position="454"/>
    </location>
</feature>
<dbReference type="PANTHER" id="PTHR14226">
    <property type="entry name" value="NEUROPATHY TARGET ESTERASE/SWISS CHEESE D.MELANOGASTER"/>
    <property type="match status" value="1"/>
</dbReference>
<dbReference type="InterPro" id="IPR021771">
    <property type="entry name" value="Triacylglycerol_lipase_N"/>
</dbReference>
<keyword evidence="4 5" id="KW-0443">Lipid metabolism</keyword>
<accession>A0A9P1DFH9</accession>
<keyword evidence="2 5" id="KW-0378">Hydrolase</keyword>
<keyword evidence="8" id="KW-0472">Membrane</keyword>
<sequence>MGDEKACWSDVPGRQGRLGRCLKSAPSSGDDAKSTPRKKRTRTAVPAVPAAVSRFRQMLPSAHALLRWPLFVVACLVITVVLVLYFAIRAAIHASEWLCAPASTRRARSWMLRAATAREYKAAAQEMDRANNLEDWKGRPQSRYYAWEVLSSGHVELTELLERQDWPKLLRSLQKCLQDVNYAGHLNEALYAKSFTGTKHLIEDYCDSVVKCLKELRREVKHRKDQLQAESDAENDALLAQSQRFTELAVVTFGRTALCLSGGGGMAFQHFGVIEELLRQGLLPKIISGTSGGAAIAAYVCCRTDGELLGSEAGAGGAKYPLRLDPDEVQPSITLWAGSWLDRIRHYLRHGCVFPREPIERWAETWALGDTTFLEAFRRTGRVLNITVSTVAADNGEQVPLLLNYQTHPHVLICSAVICSGSMPGLLNPSKLLQKCPETGLIRAHCERQTCYADGSIDFDIPSLTLAQAFGVRYTVAVQVNPHVTPFNFALHGEAGRPISWSSPSGRGRWRGGFILCALEVVLKESFRSAWKVMGLLQLLPRYFGCKWDLFFAQVYEGSVTLSTDDGYFWKAFNALENPSPEAFRYWWREGRLMVWQKMPLLEKRLRTEQALFQLEHELEEDRLPEPCQVGRALSLRRRSSCLHHSVSSPVLMET</sequence>
<name>A0A9P1DFH9_9DINO</name>
<dbReference type="AlphaFoldDB" id="A0A9P1DFH9"/>
<dbReference type="OrthoDB" id="10049244at2759"/>
<dbReference type="Pfam" id="PF11815">
    <property type="entry name" value="DUF3336"/>
    <property type="match status" value="1"/>
</dbReference>
<feature type="transmembrane region" description="Helical" evidence="8">
    <location>
        <begin position="64"/>
        <end position="88"/>
    </location>
</feature>
<evidence type="ECO:0000256" key="5">
    <source>
        <dbReference type="PROSITE-ProRule" id="PRU01161"/>
    </source>
</evidence>
<evidence type="ECO:0000256" key="7">
    <source>
        <dbReference type="SAM" id="MobiDB-lite"/>
    </source>
</evidence>
<evidence type="ECO:0000256" key="4">
    <source>
        <dbReference type="ARBA" id="ARBA00023098"/>
    </source>
</evidence>
<dbReference type="Pfam" id="PF01734">
    <property type="entry name" value="Patatin"/>
    <property type="match status" value="1"/>
</dbReference>
<feature type="region of interest" description="Disordered" evidence="7">
    <location>
        <begin position="1"/>
        <end position="43"/>
    </location>
</feature>
<comment type="caution">
    <text evidence="10">The sequence shown here is derived from an EMBL/GenBank/DDBJ whole genome shotgun (WGS) entry which is preliminary data.</text>
</comment>
<comment type="caution">
    <text evidence="5">Lacks conserved residue(s) required for the propagation of feature annotation.</text>
</comment>
<dbReference type="Gene3D" id="3.40.1090.10">
    <property type="entry name" value="Cytosolic phospholipase A2 catalytic domain"/>
    <property type="match status" value="2"/>
</dbReference>